<dbReference type="Proteomes" id="UP000601435">
    <property type="component" value="Unassembled WGS sequence"/>
</dbReference>
<comment type="caution">
    <text evidence="2">The sequence shown here is derived from an EMBL/GenBank/DDBJ whole genome shotgun (WGS) entry which is preliminary data.</text>
</comment>
<accession>A0A813CHV1</accession>
<gene>
    <name evidence="2" type="ORF">SNEC2469_LOCUS35021</name>
</gene>
<organism evidence="2 3">
    <name type="scientific">Symbiodinium necroappetens</name>
    <dbReference type="NCBI Taxonomy" id="1628268"/>
    <lineage>
        <taxon>Eukaryota</taxon>
        <taxon>Sar</taxon>
        <taxon>Alveolata</taxon>
        <taxon>Dinophyceae</taxon>
        <taxon>Suessiales</taxon>
        <taxon>Symbiodiniaceae</taxon>
        <taxon>Symbiodinium</taxon>
    </lineage>
</organism>
<feature type="compositionally biased region" description="Acidic residues" evidence="1">
    <location>
        <begin position="120"/>
        <end position="137"/>
    </location>
</feature>
<keyword evidence="3" id="KW-1185">Reference proteome</keyword>
<dbReference type="OrthoDB" id="444654at2759"/>
<feature type="region of interest" description="Disordered" evidence="1">
    <location>
        <begin position="109"/>
        <end position="150"/>
    </location>
</feature>
<dbReference type="AlphaFoldDB" id="A0A813CHV1"/>
<name>A0A813CHV1_9DINO</name>
<proteinExistence type="predicted"/>
<evidence type="ECO:0000313" key="3">
    <source>
        <dbReference type="Proteomes" id="UP000601435"/>
    </source>
</evidence>
<reference evidence="2" key="1">
    <citation type="submission" date="2021-02" db="EMBL/GenBank/DDBJ databases">
        <authorList>
            <person name="Dougan E. K."/>
            <person name="Rhodes N."/>
            <person name="Thang M."/>
            <person name="Chan C."/>
        </authorList>
    </citation>
    <scope>NUCLEOTIDE SEQUENCE</scope>
</reference>
<sequence length="150" mass="16133">MSSGFGPRSNDLDFVEVFAGEHLLYSAAKLYGLRAHGIDVAYSRKLDLLTAFGFLTCLHLSFLKLDISRGYLDAGGQRKRVGGKDLTRSGVYPGTMALKVATLTSDHLRNAPATHTSNEMDMEMDDTVGDDDSDSGLEDLVGAERAAVSS</sequence>
<protein>
    <submittedName>
        <fullName evidence="2">Uncharacterized protein</fullName>
    </submittedName>
</protein>
<evidence type="ECO:0000313" key="2">
    <source>
        <dbReference type="EMBL" id="CAE7943339.1"/>
    </source>
</evidence>
<dbReference type="EMBL" id="CAJNJA010099275">
    <property type="protein sequence ID" value="CAE7943339.1"/>
    <property type="molecule type" value="Genomic_DNA"/>
</dbReference>
<evidence type="ECO:0000256" key="1">
    <source>
        <dbReference type="SAM" id="MobiDB-lite"/>
    </source>
</evidence>